<dbReference type="EnsemblMetazoa" id="AFUN020525-RA">
    <property type="protein sequence ID" value="AFUN020525-PA"/>
    <property type="gene ID" value="AFUN020525"/>
</dbReference>
<evidence type="ECO:0000313" key="1">
    <source>
        <dbReference type="EnsemblMetazoa" id="AFUN020525-PA"/>
    </source>
</evidence>
<protein>
    <submittedName>
        <fullName evidence="1">Uncharacterized protein</fullName>
    </submittedName>
</protein>
<reference evidence="1" key="1">
    <citation type="submission" date="2020-05" db="UniProtKB">
        <authorList>
            <consortium name="EnsemblMetazoa"/>
        </authorList>
    </citation>
    <scope>IDENTIFICATION</scope>
    <source>
        <strain evidence="1">FUMOZ</strain>
    </source>
</reference>
<accession>A0A4Y0BKB1</accession>
<sequence>MQGKKHQNILRKNRRKYRGLYNRKNHAPSRKNVLRSVGLLFLIACTEITDGIVPWHRFMFVYEPPSKRSTTSQTR</sequence>
<name>A0A4Y0BKB1_ANOFN</name>
<dbReference type="AlphaFoldDB" id="A0A4Y0BKB1"/>
<dbReference type="VEuPathDB" id="VectorBase:AFUN020525"/>
<organism evidence="1">
    <name type="scientific">Anopheles funestus</name>
    <name type="common">African malaria mosquito</name>
    <dbReference type="NCBI Taxonomy" id="62324"/>
    <lineage>
        <taxon>Eukaryota</taxon>
        <taxon>Metazoa</taxon>
        <taxon>Ecdysozoa</taxon>
        <taxon>Arthropoda</taxon>
        <taxon>Hexapoda</taxon>
        <taxon>Insecta</taxon>
        <taxon>Pterygota</taxon>
        <taxon>Neoptera</taxon>
        <taxon>Endopterygota</taxon>
        <taxon>Diptera</taxon>
        <taxon>Nematocera</taxon>
        <taxon>Culicoidea</taxon>
        <taxon>Culicidae</taxon>
        <taxon>Anophelinae</taxon>
        <taxon>Anopheles</taxon>
    </lineage>
</organism>
<proteinExistence type="predicted"/>